<comment type="caution">
    <text evidence="2">The sequence shown here is derived from an EMBL/GenBank/DDBJ whole genome shotgun (WGS) entry which is preliminary data.</text>
</comment>
<reference evidence="3" key="1">
    <citation type="journal article" date="2019" name="Int. J. Syst. Evol. Microbiol.">
        <title>The Global Catalogue of Microorganisms (GCM) 10K type strain sequencing project: providing services to taxonomists for standard genome sequencing and annotation.</title>
        <authorList>
            <consortium name="The Broad Institute Genomics Platform"/>
            <consortium name="The Broad Institute Genome Sequencing Center for Infectious Disease"/>
            <person name="Wu L."/>
            <person name="Ma J."/>
        </authorList>
    </citation>
    <scope>NUCLEOTIDE SEQUENCE [LARGE SCALE GENOMIC DNA]</scope>
    <source>
        <strain evidence="3">JCM 15614</strain>
    </source>
</reference>
<evidence type="ECO:0000313" key="2">
    <source>
        <dbReference type="EMBL" id="GAA3175626.1"/>
    </source>
</evidence>
<keyword evidence="3" id="KW-1185">Reference proteome</keyword>
<accession>A0ABP6PD81</accession>
<evidence type="ECO:0000313" key="3">
    <source>
        <dbReference type="Proteomes" id="UP001499924"/>
    </source>
</evidence>
<evidence type="ECO:0000256" key="1">
    <source>
        <dbReference type="SAM" id="SignalP"/>
    </source>
</evidence>
<organism evidence="2 3">
    <name type="scientific">Blastococcus jejuensis</name>
    <dbReference type="NCBI Taxonomy" id="351224"/>
    <lineage>
        <taxon>Bacteria</taxon>
        <taxon>Bacillati</taxon>
        <taxon>Actinomycetota</taxon>
        <taxon>Actinomycetes</taxon>
        <taxon>Geodermatophilales</taxon>
        <taxon>Geodermatophilaceae</taxon>
        <taxon>Blastococcus</taxon>
    </lineage>
</organism>
<dbReference type="EMBL" id="BAAAVV010000007">
    <property type="protein sequence ID" value="GAA3175626.1"/>
    <property type="molecule type" value="Genomic_DNA"/>
</dbReference>
<feature type="signal peptide" evidence="1">
    <location>
        <begin position="1"/>
        <end position="23"/>
    </location>
</feature>
<gene>
    <name evidence="2" type="ORF">GCM10010531_31610</name>
</gene>
<proteinExistence type="predicted"/>
<feature type="chain" id="PRO_5046256524" evidence="1">
    <location>
        <begin position="24"/>
        <end position="298"/>
    </location>
</feature>
<dbReference type="Proteomes" id="UP001499924">
    <property type="component" value="Unassembled WGS sequence"/>
</dbReference>
<name>A0ABP6PD81_9ACTN</name>
<keyword evidence="1" id="KW-0732">Signal</keyword>
<sequence length="298" mass="30597">MSITGVARLVLAVALLLGTAACAERAGSPRPPSPSSAVALPDGGEGTLVLLAELTGGFVTPESTPSRLPLASVYADGRVIVEGPVAAIYPAFAWPNVQVLDIGPDGVQRLADRALAAGVAETDDLGRPPLADAFTTRFTLVTADETYVREVYGLTETQGMPDTGLTDEQLTARGDLSGLLDELTGLAVSEDGAPAPESWTPAAVAAVVRPWTPSEEDIAQGLTPEPQEWPGPALPGEPLGSFPGLTCVTATGGEATAVIGAAQDANVLTPWLSTDGSRWSLVFRPVLPHETGCADLVD</sequence>
<dbReference type="RefSeq" id="WP_344689920.1">
    <property type="nucleotide sequence ID" value="NZ_BAAAVV010000007.1"/>
</dbReference>
<protein>
    <submittedName>
        <fullName evidence="2">Uncharacterized protein</fullName>
    </submittedName>
</protein>